<name>A0A1N7DJY9_9EURY</name>
<evidence type="ECO:0000313" key="3">
    <source>
        <dbReference type="EMBL" id="SIR76065.1"/>
    </source>
</evidence>
<dbReference type="SUPFAM" id="SSF51735">
    <property type="entry name" value="NAD(P)-binding Rossmann-fold domains"/>
    <property type="match status" value="1"/>
</dbReference>
<keyword evidence="4" id="KW-1185">Reference proteome</keyword>
<protein>
    <submittedName>
        <fullName evidence="3">Nucleoside-diphosphate-sugar epimerase</fullName>
    </submittedName>
</protein>
<comment type="similarity">
    <text evidence="1">Belongs to the NAD(P)-dependent epimerase/dehydratase family.</text>
</comment>
<dbReference type="Gene3D" id="3.40.50.720">
    <property type="entry name" value="NAD(P)-binding Rossmann-like Domain"/>
    <property type="match status" value="1"/>
</dbReference>
<evidence type="ECO:0000313" key="4">
    <source>
        <dbReference type="Proteomes" id="UP000186914"/>
    </source>
</evidence>
<reference evidence="4" key="1">
    <citation type="submission" date="2017-01" db="EMBL/GenBank/DDBJ databases">
        <authorList>
            <person name="Varghese N."/>
            <person name="Submissions S."/>
        </authorList>
    </citation>
    <scope>NUCLEOTIDE SEQUENCE [LARGE SCALE GENOMIC DNA]</scope>
    <source>
        <strain evidence="4">CGMCC 1.7737</strain>
    </source>
</reference>
<dbReference type="EMBL" id="FTNO01000004">
    <property type="protein sequence ID" value="SIR76065.1"/>
    <property type="molecule type" value="Genomic_DNA"/>
</dbReference>
<evidence type="ECO:0000256" key="1">
    <source>
        <dbReference type="ARBA" id="ARBA00007637"/>
    </source>
</evidence>
<organism evidence="3 4">
    <name type="scientific">Haladaptatus litoreus</name>
    <dbReference type="NCBI Taxonomy" id="553468"/>
    <lineage>
        <taxon>Archaea</taxon>
        <taxon>Methanobacteriati</taxon>
        <taxon>Methanobacteriota</taxon>
        <taxon>Stenosarchaea group</taxon>
        <taxon>Halobacteria</taxon>
        <taxon>Halobacteriales</taxon>
        <taxon>Haladaptataceae</taxon>
        <taxon>Haladaptatus</taxon>
    </lineage>
</organism>
<evidence type="ECO:0000259" key="2">
    <source>
        <dbReference type="Pfam" id="PF01370"/>
    </source>
</evidence>
<feature type="domain" description="NAD-dependent epimerase/dehydratase" evidence="2">
    <location>
        <begin position="11"/>
        <end position="218"/>
    </location>
</feature>
<dbReference type="Proteomes" id="UP000186914">
    <property type="component" value="Unassembled WGS sequence"/>
</dbReference>
<dbReference type="Pfam" id="PF01370">
    <property type="entry name" value="Epimerase"/>
    <property type="match status" value="1"/>
</dbReference>
<accession>A0A1N7DJY9</accession>
<dbReference type="InterPro" id="IPR036291">
    <property type="entry name" value="NAD(P)-bd_dom_sf"/>
</dbReference>
<proteinExistence type="inferred from homology"/>
<dbReference type="AlphaFoldDB" id="A0A1N7DJY9"/>
<gene>
    <name evidence="3" type="ORF">SAMN05421858_3679</name>
</gene>
<dbReference type="PANTHER" id="PTHR43000">
    <property type="entry name" value="DTDP-D-GLUCOSE 4,6-DEHYDRATASE-RELATED"/>
    <property type="match status" value="1"/>
</dbReference>
<sequence length="343" mass="38747">MISGTSLNMNVFIIGGTGLISSAIVDQLVDRDESVTVFTRGIHDTSLPTSVTHIRGDRHDTDALKTAVADTNPDVLIDMVCFSPETAQATVDAVASFVDQYVFYSTVDVYHRPPEHNPITENAARYPNISEYGRKKAAAEDVFMDASKQGLFETTVLRPWSTYGEGGNVLHTFGDDTYYLDRLRAGKPIIVHGDGTSLWGPCHRDDVARAFVNALGNETAFGEMYHVTSEEFITWNQYHCRVARAMDAPEPELVHIPTTVLRTVAPERTKMLRDHFQFSTTFDNSKARHDLDYEYTINFETGIARTIEWLDERDQIKNWNTEPFDDTLVEEWQAARNHMATDR</sequence>
<dbReference type="InterPro" id="IPR001509">
    <property type="entry name" value="Epimerase_deHydtase"/>
</dbReference>